<name>F0ZUW2_DICPU</name>
<dbReference type="KEGG" id="dpp:DICPUDRAFT_95315"/>
<dbReference type="EMBL" id="GL871202">
    <property type="protein sequence ID" value="EGC32265.1"/>
    <property type="molecule type" value="Genomic_DNA"/>
</dbReference>
<feature type="compositionally biased region" description="Low complexity" evidence="1">
    <location>
        <begin position="569"/>
        <end position="578"/>
    </location>
</feature>
<accession>F0ZUW2</accession>
<feature type="compositionally biased region" description="Low complexity" evidence="1">
    <location>
        <begin position="590"/>
        <end position="608"/>
    </location>
</feature>
<dbReference type="eggNOG" id="KOG4598">
    <property type="taxonomic scope" value="Eukaryota"/>
</dbReference>
<dbReference type="GeneID" id="10507382"/>
<feature type="compositionally biased region" description="Low complexity" evidence="1">
    <location>
        <begin position="109"/>
        <end position="129"/>
    </location>
</feature>
<dbReference type="GO" id="GO:0004843">
    <property type="term" value="F:cysteine-type deubiquitinase activity"/>
    <property type="evidence" value="ECO:0007669"/>
    <property type="project" value="InterPro"/>
</dbReference>
<dbReference type="PROSITE" id="PS00972">
    <property type="entry name" value="USP_1"/>
    <property type="match status" value="1"/>
</dbReference>
<dbReference type="SUPFAM" id="SSF54001">
    <property type="entry name" value="Cysteine proteinases"/>
    <property type="match status" value="1"/>
</dbReference>
<organism evidence="3 4">
    <name type="scientific">Dictyostelium purpureum</name>
    <name type="common">Slime mold</name>
    <dbReference type="NCBI Taxonomy" id="5786"/>
    <lineage>
        <taxon>Eukaryota</taxon>
        <taxon>Amoebozoa</taxon>
        <taxon>Evosea</taxon>
        <taxon>Eumycetozoa</taxon>
        <taxon>Dictyostelia</taxon>
        <taxon>Dictyosteliales</taxon>
        <taxon>Dictyosteliaceae</taxon>
        <taxon>Dictyostelium</taxon>
    </lineage>
</organism>
<sequence length="1538" mass="174427">MFGNLYEGDDDINNEGFIGPQLPGPYNSNNYNGKKYLRKPIDKRSDHGFVGLLNQGATCYLNSLIQMLYMTPELKNNVYKLTIDDFGISELIEKREKELLNKSNNDQTIENNNSSDNNINNNENNNDNNQDSFNQILGTESNNVNSNNSNKIESEEKLLSSEYAQELLLVYGLERERLVDALKLYPTQDQIERLMDWYYSDAQLSSSYSGNTGNSNCDSGNIVAAEGIDPLFGDYSDAFNSMEFETYPSPNSSYKHLIETPLPPTDNSKAIVLFDEASTLNHFTGETKNNTNEDSSSTTTTTTTTTSTTKTASSSTTTTTTNKKKGRVIPYELQRLFSMLQKGNVYAMSTEDLTKSFGWTSDQSFHQQDIHELNRILFDAVEHSIKKTPIENLFSDLYKGSFVNRLTCTECGMVKDRMEFFQDIPVTVKGFSSIEESLNSFTSPETLDGKNMYSCDSCNKKVVATFQVKLGKVPPILIFALRRFDYDFSRGTRVKLHNRFEFPQDLDMKPYIIEDNNSASGENEKENDGSLDYELFSVLIHSGGAFGGHYHSYIKDVLNIGGKKEENIESTNNTNNDEPSSDSNITNNLTTESAESTTATDDTAATESQGENGKDNSDDNKFSGWYDFNDSSVLPIKDSVVKKQFGGSDECAYMLIYRSKKLRNNLEIYDIPLHFEKEIKEFNEGIERDRAEYEVTANSMFLTPKFQENIVIHDGIIYNNNNSKNNNKEVELLQLDISSTTEDLYKLITSKFPDEVESILSNNSSGIVIQEMFTKDGKVGLQPPIVPSSTTNIKKVGLREGSQILIWKGADKSNIPIRFNIKYFYNNPDDVENYLIKNQSLSISRESTYQKLKEIIHGSISDVCTTDNLNKLILYQLPNQTLLPFEDDYDMPLSNRLYSDITLYVEVLPNGFTCADDLDHTNSLVKKDFELNKSKIQLFVNDRFKNISSSIVSVSSAPPVRILSDPKNTIYQLKEIIFDTLYPNEKKEWIDQTVIRKTLVGGYEGTIISDDTLTLKEANIVNTSLIIFEKGQSSKSTLTIKYIHGVDKKPAHPEPRLLTDVSKNTTIMQLKKDILSRLKISEEIASRYILRLTDIFEGPNNIIVEEDMTIEEVGVKSLETLWIEEGVIPAKDQIIIKISLYQMNNVSQILGVAASPILHLNQTYNPIVPDLFTIIPIGDLSVDKKLTLSQLKDKILNWDLFLKQSFINKEEQDIRIWLEEKLLTTCNKPITKFNIYQESTVTIEVYNKDLESKSSVSDLEEGENTHSHHKVSKPLLLYIHKRRPLEQSFEYPPKQLIFNGKTIKDLYSFISTNFGVEEQFLHLFKYFPNYKSNPWRVIEERVNTNNKKSNTKEVANENNVDTNKPNQIDNNINNTQTSSIRIAEDNIEKSSFEDENQQNVTTSTTETTPSVAATATSEDSALEEDNESTMEKATNNIPLPPPPPQKKKDQTQNNLNNSNNVIVDLRGKPFMLKDGDIIAYLDTRDDPEHNDRFALAMNNNSNSSGQKSSVYFGSSYLGSNNKKYRAQEVELKIELDDF</sequence>
<gene>
    <name evidence="3" type="ORF">DICPUDRAFT_95315</name>
</gene>
<feature type="compositionally biased region" description="Low complexity" evidence="1">
    <location>
        <begin position="1400"/>
        <end position="1418"/>
    </location>
</feature>
<dbReference type="OrthoDB" id="19290at2759"/>
<proteinExistence type="predicted"/>
<dbReference type="Pfam" id="PF00443">
    <property type="entry name" value="UCH"/>
    <property type="match status" value="2"/>
</dbReference>
<dbReference type="InterPro" id="IPR001394">
    <property type="entry name" value="Peptidase_C19_UCH"/>
</dbReference>
<dbReference type="InterPro" id="IPR038765">
    <property type="entry name" value="Papain-like_cys_pep_sf"/>
</dbReference>
<dbReference type="PROSITE" id="PS50235">
    <property type="entry name" value="USP_3"/>
    <property type="match status" value="1"/>
</dbReference>
<feature type="region of interest" description="Disordered" evidence="1">
    <location>
        <begin position="568"/>
        <end position="621"/>
    </location>
</feature>
<dbReference type="VEuPathDB" id="AmoebaDB:DICPUDRAFT_95315"/>
<dbReference type="Proteomes" id="UP000001064">
    <property type="component" value="Unassembled WGS sequence"/>
</dbReference>
<evidence type="ECO:0000259" key="2">
    <source>
        <dbReference type="PROSITE" id="PS50235"/>
    </source>
</evidence>
<feature type="compositionally biased region" description="Low complexity" evidence="1">
    <location>
        <begin position="140"/>
        <end position="149"/>
    </location>
</feature>
<feature type="compositionally biased region" description="Basic and acidic residues" evidence="1">
    <location>
        <begin position="1382"/>
        <end position="1392"/>
    </location>
</feature>
<feature type="compositionally biased region" description="Polar residues" evidence="1">
    <location>
        <begin position="130"/>
        <end position="139"/>
    </location>
</feature>
<feature type="region of interest" description="Disordered" evidence="1">
    <location>
        <begin position="102"/>
        <end position="149"/>
    </location>
</feature>
<feature type="region of interest" description="Disordered" evidence="1">
    <location>
        <begin position="1346"/>
        <end position="1458"/>
    </location>
</feature>
<dbReference type="Gene3D" id="3.90.70.10">
    <property type="entry name" value="Cysteine proteinases"/>
    <property type="match status" value="2"/>
</dbReference>
<evidence type="ECO:0000313" key="3">
    <source>
        <dbReference type="EMBL" id="EGC32265.1"/>
    </source>
</evidence>
<dbReference type="STRING" id="5786.F0ZUW2"/>
<dbReference type="InterPro" id="IPR050164">
    <property type="entry name" value="Peptidase_C19"/>
</dbReference>
<dbReference type="GO" id="GO:0016579">
    <property type="term" value="P:protein deubiquitination"/>
    <property type="evidence" value="ECO:0007669"/>
    <property type="project" value="InterPro"/>
</dbReference>
<dbReference type="InterPro" id="IPR028889">
    <property type="entry name" value="USP"/>
</dbReference>
<feature type="domain" description="USP" evidence="2">
    <location>
        <begin position="50"/>
        <end position="660"/>
    </location>
</feature>
<dbReference type="InParanoid" id="F0ZUW2"/>
<feature type="compositionally biased region" description="Low complexity" evidence="1">
    <location>
        <begin position="287"/>
        <end position="321"/>
    </location>
</feature>
<dbReference type="PANTHER" id="PTHR24006">
    <property type="entry name" value="UBIQUITIN CARBOXYL-TERMINAL HYDROLASE"/>
    <property type="match status" value="1"/>
</dbReference>
<feature type="compositionally biased region" description="Low complexity" evidence="1">
    <location>
        <begin position="1366"/>
        <end position="1379"/>
    </location>
</feature>
<feature type="region of interest" description="Disordered" evidence="1">
    <location>
        <begin position="283"/>
        <end position="323"/>
    </location>
</feature>
<reference evidence="4" key="1">
    <citation type="journal article" date="2011" name="Genome Biol.">
        <title>Comparative genomics of the social amoebae Dictyostelium discoideum and Dictyostelium purpureum.</title>
        <authorList>
            <consortium name="US DOE Joint Genome Institute (JGI-PGF)"/>
            <person name="Sucgang R."/>
            <person name="Kuo A."/>
            <person name="Tian X."/>
            <person name="Salerno W."/>
            <person name="Parikh A."/>
            <person name="Feasley C.L."/>
            <person name="Dalin E."/>
            <person name="Tu H."/>
            <person name="Huang E."/>
            <person name="Barry K."/>
            <person name="Lindquist E."/>
            <person name="Shapiro H."/>
            <person name="Bruce D."/>
            <person name="Schmutz J."/>
            <person name="Salamov A."/>
            <person name="Fey P."/>
            <person name="Gaudet P."/>
            <person name="Anjard C."/>
            <person name="Babu M.M."/>
            <person name="Basu S."/>
            <person name="Bushmanova Y."/>
            <person name="van der Wel H."/>
            <person name="Katoh-Kurasawa M."/>
            <person name="Dinh C."/>
            <person name="Coutinho P.M."/>
            <person name="Saito T."/>
            <person name="Elias M."/>
            <person name="Schaap P."/>
            <person name="Kay R.R."/>
            <person name="Henrissat B."/>
            <person name="Eichinger L."/>
            <person name="Rivero F."/>
            <person name="Putnam N.H."/>
            <person name="West C.M."/>
            <person name="Loomis W.F."/>
            <person name="Chisholm R.L."/>
            <person name="Shaulsky G."/>
            <person name="Strassmann J.E."/>
            <person name="Queller D.C."/>
            <person name="Kuspa A."/>
            <person name="Grigoriev I.V."/>
        </authorList>
    </citation>
    <scope>NUCLEOTIDE SEQUENCE [LARGE SCALE GENOMIC DNA]</scope>
    <source>
        <strain evidence="4">QSDP1</strain>
    </source>
</reference>
<keyword evidence="4" id="KW-1185">Reference proteome</keyword>
<feature type="compositionally biased region" description="Basic and acidic residues" evidence="1">
    <location>
        <begin position="612"/>
        <end position="621"/>
    </location>
</feature>
<protein>
    <recommendedName>
        <fullName evidence="2">USP domain-containing protein</fullName>
    </recommendedName>
</protein>
<evidence type="ECO:0000313" key="4">
    <source>
        <dbReference type="Proteomes" id="UP000001064"/>
    </source>
</evidence>
<dbReference type="RefSeq" id="XP_003291202.1">
    <property type="nucleotide sequence ID" value="XM_003291154.1"/>
</dbReference>
<dbReference type="OMA" id="YHSYIKD"/>
<dbReference type="InterPro" id="IPR018200">
    <property type="entry name" value="USP_CS"/>
</dbReference>
<evidence type="ECO:0000256" key="1">
    <source>
        <dbReference type="SAM" id="MobiDB-lite"/>
    </source>
</evidence>
<dbReference type="PANTHER" id="PTHR24006:SF702">
    <property type="entry name" value="UBIQUITIN CARBOXYL-TERMINAL HYDROLASE 47"/>
    <property type="match status" value="1"/>
</dbReference>
<dbReference type="PROSITE" id="PS00973">
    <property type="entry name" value="USP_2"/>
    <property type="match status" value="1"/>
</dbReference>
<feature type="compositionally biased region" description="Polar residues" evidence="1">
    <location>
        <begin position="1356"/>
        <end position="1365"/>
    </location>
</feature>